<evidence type="ECO:0000256" key="4">
    <source>
        <dbReference type="PROSITE-ProRule" id="PRU00236"/>
    </source>
</evidence>
<dbReference type="Proteomes" id="UP000030854">
    <property type="component" value="Unassembled WGS sequence"/>
</dbReference>
<dbReference type="PANTHER" id="PTHR47651:SF17">
    <property type="entry name" value="DEACETYLASE SIRTUIN-TYPE DOMAIN-CONTAINING PROTEIN"/>
    <property type="match status" value="1"/>
</dbReference>
<feature type="binding site" evidence="4">
    <location>
        <position position="169"/>
    </location>
    <ligand>
        <name>Zn(2+)</name>
        <dbReference type="ChEBI" id="CHEBI:29105"/>
    </ligand>
</feature>
<accession>A0A0B1PF05</accession>
<feature type="binding site" evidence="4">
    <location>
        <position position="244"/>
    </location>
    <ligand>
        <name>Zn(2+)</name>
        <dbReference type="ChEBI" id="CHEBI:29105"/>
    </ligand>
</feature>
<name>A0A0B1PF05_UNCNE</name>
<dbReference type="Pfam" id="PF02146">
    <property type="entry name" value="SIR2"/>
    <property type="match status" value="1"/>
</dbReference>
<gene>
    <name evidence="6" type="ORF">EV44_g6369</name>
</gene>
<evidence type="ECO:0000256" key="1">
    <source>
        <dbReference type="ARBA" id="ARBA00006924"/>
    </source>
</evidence>
<proteinExistence type="inferred from homology"/>
<sequence length="384" mass="42769">MQKPLLKIPYLGPFAPPRIIPSEAHTLIGAVTGLIEFLTAPPPSSIPDNVLDPTSTVLLTGAGLSVASGLADYRGANGTYKVNKNYRPIYYHEFISSHEARKRYWARSFLGWKNLYKARPNVAHFAIKELGKMEIVRSVITQNVDSFHLMAHPKLPTLELHGSLREVRCISCNKRYSRSEFQGQLEKLNPIWKDFFDEALNSEAFQDNGSFRRKPRGFSTNPDGDVDIPGAPYSTFRYPACQNCLSNPLMENDGSRKRVDVDNDGAWQIGSTSGILKPDVIMFGESITSNNKEAAEQAIDNSGRLLVLGTTLATYSAWRLAKRAKDRGMPISIINLGGVRNEEYFYQDVLDSENGTNGVRTELKTDEVLPELVGILKTLGCRKL</sequence>
<dbReference type="SUPFAM" id="SSF52467">
    <property type="entry name" value="DHS-like NAD/FAD-binding domain"/>
    <property type="match status" value="1"/>
</dbReference>
<dbReference type="GO" id="GO:0046872">
    <property type="term" value="F:metal ion binding"/>
    <property type="evidence" value="ECO:0007669"/>
    <property type="project" value="UniProtKB-KW"/>
</dbReference>
<feature type="domain" description="Deacetylase sirtuin-type" evidence="5">
    <location>
        <begin position="39"/>
        <end position="379"/>
    </location>
</feature>
<protein>
    <submittedName>
        <fullName evidence="6">Putative sir2 family protein</fullName>
    </submittedName>
</protein>
<comment type="caution">
    <text evidence="6">The sequence shown here is derived from an EMBL/GenBank/DDBJ whole genome shotgun (WGS) entry which is preliminary data.</text>
</comment>
<dbReference type="GO" id="GO:0070403">
    <property type="term" value="F:NAD+ binding"/>
    <property type="evidence" value="ECO:0007669"/>
    <property type="project" value="InterPro"/>
</dbReference>
<dbReference type="EMBL" id="JNVN01000211">
    <property type="protein sequence ID" value="KHJ35900.1"/>
    <property type="molecule type" value="Genomic_DNA"/>
</dbReference>
<dbReference type="GO" id="GO:0016740">
    <property type="term" value="F:transferase activity"/>
    <property type="evidence" value="ECO:0007669"/>
    <property type="project" value="UniProtKB-KW"/>
</dbReference>
<evidence type="ECO:0000256" key="2">
    <source>
        <dbReference type="ARBA" id="ARBA00022679"/>
    </source>
</evidence>
<keyword evidence="2" id="KW-0808">Transferase</keyword>
<dbReference type="InterPro" id="IPR003000">
    <property type="entry name" value="Sirtuin"/>
</dbReference>
<organism evidence="6 7">
    <name type="scientific">Uncinula necator</name>
    <name type="common">Grape powdery mildew</name>
    <dbReference type="NCBI Taxonomy" id="52586"/>
    <lineage>
        <taxon>Eukaryota</taxon>
        <taxon>Fungi</taxon>
        <taxon>Dikarya</taxon>
        <taxon>Ascomycota</taxon>
        <taxon>Pezizomycotina</taxon>
        <taxon>Leotiomycetes</taxon>
        <taxon>Erysiphales</taxon>
        <taxon>Erysiphaceae</taxon>
        <taxon>Erysiphe</taxon>
    </lineage>
</organism>
<dbReference type="PROSITE" id="PS50305">
    <property type="entry name" value="SIRTUIN"/>
    <property type="match status" value="1"/>
</dbReference>
<dbReference type="InterPro" id="IPR026590">
    <property type="entry name" value="Ssirtuin_cat_dom"/>
</dbReference>
<keyword evidence="7" id="KW-1185">Reference proteome</keyword>
<dbReference type="InterPro" id="IPR029035">
    <property type="entry name" value="DHS-like_NAD/FAD-binding_dom"/>
</dbReference>
<evidence type="ECO:0000313" key="7">
    <source>
        <dbReference type="Proteomes" id="UP000030854"/>
    </source>
</evidence>
<dbReference type="OMA" id="RRHYWAR"/>
<dbReference type="Gene3D" id="3.30.1600.10">
    <property type="entry name" value="SIR2/SIRT2 'Small Domain"/>
    <property type="match status" value="1"/>
</dbReference>
<dbReference type="AlphaFoldDB" id="A0A0B1PF05"/>
<keyword evidence="4" id="KW-0479">Metal-binding</keyword>
<feature type="active site" description="Proton acceptor" evidence="4">
    <location>
        <position position="161"/>
    </location>
</feature>
<evidence type="ECO:0000256" key="3">
    <source>
        <dbReference type="ARBA" id="ARBA00023027"/>
    </source>
</evidence>
<dbReference type="InterPro" id="IPR026591">
    <property type="entry name" value="Sirtuin_cat_small_dom_sf"/>
</dbReference>
<keyword evidence="3" id="KW-0520">NAD</keyword>
<comment type="similarity">
    <text evidence="1">Belongs to the sirtuin family. Class I subfamily.</text>
</comment>
<dbReference type="Gene3D" id="3.40.50.1220">
    <property type="entry name" value="TPP-binding domain"/>
    <property type="match status" value="1"/>
</dbReference>
<evidence type="ECO:0000259" key="5">
    <source>
        <dbReference type="PROSITE" id="PS50305"/>
    </source>
</evidence>
<keyword evidence="4" id="KW-0862">Zinc</keyword>
<dbReference type="PANTHER" id="PTHR47651">
    <property type="entry name" value="NAD-DEPENDENT HISTONE DEACETYLASE HST4"/>
    <property type="match status" value="1"/>
</dbReference>
<dbReference type="STRING" id="52586.A0A0B1PF05"/>
<dbReference type="HOGENOM" id="CLU_023643_1_1_1"/>
<feature type="binding site" evidence="4">
    <location>
        <position position="241"/>
    </location>
    <ligand>
        <name>Zn(2+)</name>
        <dbReference type="ChEBI" id="CHEBI:29105"/>
    </ligand>
</feature>
<feature type="binding site" evidence="4">
    <location>
        <position position="172"/>
    </location>
    <ligand>
        <name>Zn(2+)</name>
        <dbReference type="ChEBI" id="CHEBI:29105"/>
    </ligand>
</feature>
<evidence type="ECO:0000313" key="6">
    <source>
        <dbReference type="EMBL" id="KHJ35900.1"/>
    </source>
</evidence>
<reference evidence="6 7" key="1">
    <citation type="journal article" date="2014" name="BMC Genomics">
        <title>Adaptive genomic structural variation in the grape powdery mildew pathogen, Erysiphe necator.</title>
        <authorList>
            <person name="Jones L."/>
            <person name="Riaz S."/>
            <person name="Morales-Cruz A."/>
            <person name="Amrine K.C."/>
            <person name="McGuire B."/>
            <person name="Gubler W.D."/>
            <person name="Walker M.A."/>
            <person name="Cantu D."/>
        </authorList>
    </citation>
    <scope>NUCLEOTIDE SEQUENCE [LARGE SCALE GENOMIC DNA]</scope>
    <source>
        <strain evidence="7">c</strain>
    </source>
</reference>